<dbReference type="Gene3D" id="1.10.238.260">
    <property type="match status" value="1"/>
</dbReference>
<dbReference type="SUPFAM" id="SSF51569">
    <property type="entry name" value="Aldolase"/>
    <property type="match status" value="1"/>
</dbReference>
<dbReference type="InterPro" id="IPR054691">
    <property type="entry name" value="LeuA/HCS_post-cat"/>
</dbReference>
<dbReference type="SMART" id="SM00917">
    <property type="entry name" value="LeuA_dimer"/>
    <property type="match status" value="1"/>
</dbReference>
<evidence type="ECO:0000256" key="5">
    <source>
        <dbReference type="ARBA" id="ARBA00022679"/>
    </source>
</evidence>
<dbReference type="Pfam" id="PF22617">
    <property type="entry name" value="HCS_D2"/>
    <property type="match status" value="1"/>
</dbReference>
<evidence type="ECO:0000313" key="11">
    <source>
        <dbReference type="EMBL" id="MDQ7250976.1"/>
    </source>
</evidence>
<evidence type="ECO:0000256" key="1">
    <source>
        <dbReference type="ARBA" id="ARBA00004743"/>
    </source>
</evidence>
<keyword evidence="3" id="KW-0028">Amino-acid biosynthesis</keyword>
<comment type="similarity">
    <text evidence="2 9">Belongs to the alpha-IPM synthase/homocitrate synthase family.</text>
</comment>
<evidence type="ECO:0000256" key="7">
    <source>
        <dbReference type="ARBA" id="ARBA00048263"/>
    </source>
</evidence>
<keyword evidence="4" id="KW-0412">Isoleucine biosynthesis</keyword>
<dbReference type="SUPFAM" id="SSF110921">
    <property type="entry name" value="2-isopropylmalate synthase LeuA, allosteric (dimerisation) domain"/>
    <property type="match status" value="1"/>
</dbReference>
<dbReference type="InterPro" id="IPR002034">
    <property type="entry name" value="AIPM/Hcit_synth_CS"/>
</dbReference>
<dbReference type="NCBIfam" id="TIGR00977">
    <property type="entry name" value="citramal_synth"/>
    <property type="match status" value="1"/>
</dbReference>
<evidence type="ECO:0000256" key="9">
    <source>
        <dbReference type="RuleBase" id="RU003523"/>
    </source>
</evidence>
<protein>
    <recommendedName>
        <fullName evidence="8">Citramalate synthase</fullName>
        <ecNumber evidence="8">2.3.3.21</ecNumber>
    </recommendedName>
</protein>
<evidence type="ECO:0000259" key="10">
    <source>
        <dbReference type="PROSITE" id="PS50991"/>
    </source>
</evidence>
<evidence type="ECO:0000256" key="6">
    <source>
        <dbReference type="ARBA" id="ARBA00023304"/>
    </source>
</evidence>
<comment type="caution">
    <text evidence="11">The sequence shown here is derived from an EMBL/GenBank/DDBJ whole genome shotgun (WGS) entry which is preliminary data.</text>
</comment>
<dbReference type="InterPro" id="IPR013709">
    <property type="entry name" value="2-isopropylmalate_synth_dimer"/>
</dbReference>
<organism evidence="11 12">
    <name type="scientific">Dongia sedimenti</name>
    <dbReference type="NCBI Taxonomy" id="3064282"/>
    <lineage>
        <taxon>Bacteria</taxon>
        <taxon>Pseudomonadati</taxon>
        <taxon>Pseudomonadota</taxon>
        <taxon>Alphaproteobacteria</taxon>
        <taxon>Rhodospirillales</taxon>
        <taxon>Dongiaceae</taxon>
        <taxon>Dongia</taxon>
    </lineage>
</organism>
<evidence type="ECO:0000256" key="3">
    <source>
        <dbReference type="ARBA" id="ARBA00022605"/>
    </source>
</evidence>
<dbReference type="PANTHER" id="PTHR43538">
    <property type="entry name" value="ALPHA-IPM SYNTHASE/HOMOCITRATE SYNTHASE"/>
    <property type="match status" value="1"/>
</dbReference>
<dbReference type="PROSITE" id="PS00815">
    <property type="entry name" value="AIPM_HOMOCIT_SYNTH_1"/>
    <property type="match status" value="1"/>
</dbReference>
<name>A0ABU0YVH1_9PROT</name>
<evidence type="ECO:0000256" key="8">
    <source>
        <dbReference type="NCBIfam" id="TIGR00977"/>
    </source>
</evidence>
<gene>
    <name evidence="11" type="primary">cimA</name>
    <name evidence="11" type="ORF">Q8A70_25035</name>
</gene>
<dbReference type="PANTHER" id="PTHR43538:SF1">
    <property type="entry name" value="(R)-CITRAMALATE SYNTHASE"/>
    <property type="match status" value="1"/>
</dbReference>
<dbReference type="PROSITE" id="PS50991">
    <property type="entry name" value="PYR_CT"/>
    <property type="match status" value="1"/>
</dbReference>
<dbReference type="EC" id="2.3.3.21" evidence="8"/>
<dbReference type="Gene3D" id="3.30.160.270">
    <property type="match status" value="1"/>
</dbReference>
<dbReference type="InterPro" id="IPR036230">
    <property type="entry name" value="LeuA_allosteric_dom_sf"/>
</dbReference>
<dbReference type="Proteomes" id="UP001230156">
    <property type="component" value="Unassembled WGS sequence"/>
</dbReference>
<dbReference type="Gene3D" id="3.20.20.70">
    <property type="entry name" value="Aldolase class I"/>
    <property type="match status" value="1"/>
</dbReference>
<reference evidence="12" key="1">
    <citation type="submission" date="2023-08" db="EMBL/GenBank/DDBJ databases">
        <title>Rhodospirillaceae gen. nov., a novel taxon isolated from the Yangtze River Yuezi River estuary sludge.</title>
        <authorList>
            <person name="Ruan L."/>
        </authorList>
    </citation>
    <scope>NUCLEOTIDE SEQUENCE [LARGE SCALE GENOMIC DNA]</scope>
    <source>
        <strain evidence="12">R-7</strain>
    </source>
</reference>
<feature type="domain" description="Pyruvate carboxyltransferase" evidence="10">
    <location>
        <begin position="7"/>
        <end position="269"/>
    </location>
</feature>
<dbReference type="EMBL" id="JAUYVI010000008">
    <property type="protein sequence ID" value="MDQ7250976.1"/>
    <property type="molecule type" value="Genomic_DNA"/>
</dbReference>
<dbReference type="RefSeq" id="WP_379960880.1">
    <property type="nucleotide sequence ID" value="NZ_JAUYVI010000008.1"/>
</dbReference>
<dbReference type="Pfam" id="PF00682">
    <property type="entry name" value="HMGL-like"/>
    <property type="match status" value="1"/>
</dbReference>
<proteinExistence type="inferred from homology"/>
<dbReference type="InterPro" id="IPR013785">
    <property type="entry name" value="Aldolase_TIM"/>
</dbReference>
<dbReference type="InterPro" id="IPR000891">
    <property type="entry name" value="PYR_CT"/>
</dbReference>
<dbReference type="Pfam" id="PF08502">
    <property type="entry name" value="LeuA_dimer"/>
    <property type="match status" value="1"/>
</dbReference>
<dbReference type="CDD" id="cd07941">
    <property type="entry name" value="DRE_TIM_LeuA3"/>
    <property type="match status" value="1"/>
</dbReference>
<dbReference type="InterPro" id="IPR005675">
    <property type="entry name" value="Citramal_synthase"/>
</dbReference>
<keyword evidence="6" id="KW-0100">Branched-chain amino acid biosynthesis</keyword>
<evidence type="ECO:0000256" key="4">
    <source>
        <dbReference type="ARBA" id="ARBA00022624"/>
    </source>
</evidence>
<keyword evidence="5 9" id="KW-0808">Transferase</keyword>
<comment type="catalytic activity">
    <reaction evidence="7">
        <text>pyruvate + acetyl-CoA + H2O = (3R)-citramalate + CoA + H(+)</text>
        <dbReference type="Rhea" id="RHEA:19045"/>
        <dbReference type="ChEBI" id="CHEBI:15361"/>
        <dbReference type="ChEBI" id="CHEBI:15377"/>
        <dbReference type="ChEBI" id="CHEBI:15378"/>
        <dbReference type="ChEBI" id="CHEBI:30934"/>
        <dbReference type="ChEBI" id="CHEBI:57287"/>
        <dbReference type="ChEBI" id="CHEBI:57288"/>
        <dbReference type="EC" id="2.3.3.21"/>
    </reaction>
</comment>
<evidence type="ECO:0000256" key="2">
    <source>
        <dbReference type="ARBA" id="ARBA00006154"/>
    </source>
</evidence>
<keyword evidence="12" id="KW-1185">Reference proteome</keyword>
<sequence length="534" mass="58286">MSDDKRVYLFDTTLRDGAQTQGVDFNVGDKQALAEALDRLGVDYIEGGWPGANPTDDAFFGNPPRFRRAKFVAFGMTRRPGRSAANDPGLSALLNAKTHAVCMVGKSWDFHVDVALGIPRAENVAMIAESVAHAKERVAEVMFDSEHFFDGYKNNPAYALECAEAAYKAGARWVVLCDTNGGTLPHEIERIVGEVTARIPGSHLGIHCHNDTENAVANSLAAVRAGVRQVQGTLNGLGERCGNANLVSLIPSLMLKTDFKTGLDDNDLKQITHLSRLLDERLNRAPSRSAAYVGESAFAHKGGLHVSAVEKDPKTYEHIEPTLVGNRRHIVVSDQSGRANILARFREIGLEIDADDPKVAALVETVKLREYDGYAYDGAEASFELLARRGLGSVPDYFKLARFRVMDERRWNMRGDLVTESEATVTLDVHGEHMMTVATGNGPVNALDTALRKALTPLYPGLADMRLVDFKVRILTPQAGTEAITRVMIESADASGERWSTVGVSPNIIDASYEALNDALTWKLMKLSQAPATR</sequence>
<accession>A0ABU0YVH1</accession>
<evidence type="ECO:0000313" key="12">
    <source>
        <dbReference type="Proteomes" id="UP001230156"/>
    </source>
</evidence>
<comment type="pathway">
    <text evidence="1">Amino-acid biosynthesis; L-isoleucine biosynthesis; 2-oxobutanoate from pyruvate: step 1/3.</text>
</comment>